<sequence length="319" mass="34758">MLIITNLTQHLLSLFKLSSSLSIFFLYFFYTFLLLNNNNHLVKAHVFIYAGCSQDKYQPNSPFVQSLNSLLSSLVTSSSQSLYNSYAFGNDTSAPQESSIYGLYQCNGDLQLKDCSTCVASAVGQMNVVCPYNFGAILQLDDCYVRYEHDDFIGKSDTSLRYNKCSKNQLRGDGEFIRRRDEVLAGLIQGGGGVTGSKVSGSGSIEGLAQCLGDLSPEDCSACISEAVLKLKDMCGDAAAADVYLAQCYARYWGSGYYHSSDRPNDDDVGKTVAIIVGVLAGVAVFIVLLSGKKRKEKLKHGQGSERSTSVGLFVRKQL</sequence>
<evidence type="ECO:0000256" key="4">
    <source>
        <dbReference type="ARBA" id="ARBA00022581"/>
    </source>
</evidence>
<keyword evidence="10 14" id="KW-0472">Membrane</keyword>
<evidence type="ECO:0000256" key="7">
    <source>
        <dbReference type="ARBA" id="ARBA00022737"/>
    </source>
</evidence>
<comment type="similarity">
    <text evidence="13">Belongs to the cysteine-rich repeat secretory protein family. Plasmodesmata-located proteins (PDLD) subfamily.</text>
</comment>
<dbReference type="OrthoDB" id="1097929at2759"/>
<dbReference type="PROSITE" id="PS51473">
    <property type="entry name" value="GNK2"/>
    <property type="match status" value="2"/>
</dbReference>
<dbReference type="Pfam" id="PF01657">
    <property type="entry name" value="Stress-antifung"/>
    <property type="match status" value="2"/>
</dbReference>
<keyword evidence="4" id="KW-0945">Host-virus interaction</keyword>
<comment type="subcellular location">
    <subcellularLocation>
        <location evidence="12">Cell junction</location>
        <location evidence="12">Plasmodesma</location>
    </subcellularLocation>
    <subcellularLocation>
        <location evidence="1">Cell membrane</location>
        <topology evidence="1">Single-pass type I membrane protein</topology>
    </subcellularLocation>
</comment>
<dbReference type="FunFam" id="3.30.430.20:FF:000001">
    <property type="entry name" value="cysteine-rich repeat secretory protein 3"/>
    <property type="match status" value="1"/>
</dbReference>
<organism evidence="16 17">
    <name type="scientific">Solanum commersonii</name>
    <name type="common">Commerson's wild potato</name>
    <name type="synonym">Commerson's nightshade</name>
    <dbReference type="NCBI Taxonomy" id="4109"/>
    <lineage>
        <taxon>Eukaryota</taxon>
        <taxon>Viridiplantae</taxon>
        <taxon>Streptophyta</taxon>
        <taxon>Embryophyta</taxon>
        <taxon>Tracheophyta</taxon>
        <taxon>Spermatophyta</taxon>
        <taxon>Magnoliopsida</taxon>
        <taxon>eudicotyledons</taxon>
        <taxon>Gunneridae</taxon>
        <taxon>Pentapetalae</taxon>
        <taxon>asterids</taxon>
        <taxon>lamiids</taxon>
        <taxon>Solanales</taxon>
        <taxon>Solanaceae</taxon>
        <taxon>Solanoideae</taxon>
        <taxon>Solaneae</taxon>
        <taxon>Solanum</taxon>
    </lineage>
</organism>
<keyword evidence="3" id="KW-1003">Cell membrane</keyword>
<dbReference type="InterPro" id="IPR051378">
    <property type="entry name" value="Cell2Cell_Antifungal"/>
</dbReference>
<keyword evidence="7" id="KW-0677">Repeat</keyword>
<dbReference type="PANTHER" id="PTHR32080:SF2">
    <property type="entry name" value="PLASMODESMATA-LOCATED PROTEIN 8"/>
    <property type="match status" value="1"/>
</dbReference>
<proteinExistence type="inferred from homology"/>
<evidence type="ECO:0000256" key="5">
    <source>
        <dbReference type="ARBA" id="ARBA00022692"/>
    </source>
</evidence>
<dbReference type="PANTHER" id="PTHR32080">
    <property type="entry name" value="ANTIFUNGAL PROTEIN GINKBILOBIN-2-LIKE"/>
    <property type="match status" value="1"/>
</dbReference>
<keyword evidence="2" id="KW-0813">Transport</keyword>
<dbReference type="Proteomes" id="UP000824120">
    <property type="component" value="Chromosome 2"/>
</dbReference>
<feature type="domain" description="Gnk2-homologous" evidence="15">
    <location>
        <begin position="158"/>
        <end position="257"/>
    </location>
</feature>
<evidence type="ECO:0000256" key="3">
    <source>
        <dbReference type="ARBA" id="ARBA00022475"/>
    </source>
</evidence>
<evidence type="ECO:0000256" key="12">
    <source>
        <dbReference type="ARBA" id="ARBA00024184"/>
    </source>
</evidence>
<dbReference type="CDD" id="cd23509">
    <property type="entry name" value="Gnk2-like"/>
    <property type="match status" value="2"/>
</dbReference>
<keyword evidence="6" id="KW-0732">Signal</keyword>
<evidence type="ECO:0000256" key="2">
    <source>
        <dbReference type="ARBA" id="ARBA00022448"/>
    </source>
</evidence>
<keyword evidence="5 14" id="KW-0812">Transmembrane</keyword>
<dbReference type="InterPro" id="IPR038408">
    <property type="entry name" value="GNK2_sf"/>
</dbReference>
<evidence type="ECO:0000313" key="17">
    <source>
        <dbReference type="Proteomes" id="UP000824120"/>
    </source>
</evidence>
<feature type="domain" description="Gnk2-homologous" evidence="15">
    <location>
        <begin position="45"/>
        <end position="152"/>
    </location>
</feature>
<keyword evidence="17" id="KW-1185">Reference proteome</keyword>
<feature type="transmembrane region" description="Helical" evidence="14">
    <location>
        <begin position="272"/>
        <end position="290"/>
    </location>
</feature>
<evidence type="ECO:0000313" key="16">
    <source>
        <dbReference type="EMBL" id="KAG5626933.1"/>
    </source>
</evidence>
<keyword evidence="11" id="KW-1015">Disulfide bond</keyword>
<keyword evidence="9 14" id="KW-1133">Transmembrane helix</keyword>
<dbReference type="Gene3D" id="3.30.430.20">
    <property type="entry name" value="Gnk2 domain, C-X8-C-X2-C motif"/>
    <property type="match status" value="2"/>
</dbReference>
<dbReference type="EMBL" id="JACXVP010000002">
    <property type="protein sequence ID" value="KAG5626933.1"/>
    <property type="molecule type" value="Genomic_DNA"/>
</dbReference>
<dbReference type="AlphaFoldDB" id="A0A9J6AQQ1"/>
<comment type="caution">
    <text evidence="16">The sequence shown here is derived from an EMBL/GenBank/DDBJ whole genome shotgun (WGS) entry which is preliminary data.</text>
</comment>
<evidence type="ECO:0000256" key="14">
    <source>
        <dbReference type="SAM" id="Phobius"/>
    </source>
</evidence>
<accession>A0A9J6AQQ1</accession>
<protein>
    <recommendedName>
        <fullName evidence="15">Gnk2-homologous domain-containing protein</fullName>
    </recommendedName>
</protein>
<dbReference type="GO" id="GO:0009506">
    <property type="term" value="C:plasmodesma"/>
    <property type="evidence" value="ECO:0007669"/>
    <property type="project" value="UniProtKB-SubCell"/>
</dbReference>
<evidence type="ECO:0000256" key="11">
    <source>
        <dbReference type="ARBA" id="ARBA00023157"/>
    </source>
</evidence>
<gene>
    <name evidence="16" type="ORF">H5410_012151</name>
</gene>
<reference evidence="16 17" key="1">
    <citation type="submission" date="2020-09" db="EMBL/GenBank/DDBJ databases">
        <title>De no assembly of potato wild relative species, Solanum commersonii.</title>
        <authorList>
            <person name="Cho K."/>
        </authorList>
    </citation>
    <scope>NUCLEOTIDE SEQUENCE [LARGE SCALE GENOMIC DNA]</scope>
    <source>
        <strain evidence="16">LZ3.2</strain>
        <tissue evidence="16">Leaf</tissue>
    </source>
</reference>
<keyword evidence="8" id="KW-0965">Cell junction</keyword>
<evidence type="ECO:0000256" key="1">
    <source>
        <dbReference type="ARBA" id="ARBA00004251"/>
    </source>
</evidence>
<evidence type="ECO:0000256" key="13">
    <source>
        <dbReference type="ARBA" id="ARBA00038393"/>
    </source>
</evidence>
<dbReference type="InterPro" id="IPR002902">
    <property type="entry name" value="GNK2"/>
</dbReference>
<evidence type="ECO:0000256" key="8">
    <source>
        <dbReference type="ARBA" id="ARBA00022949"/>
    </source>
</evidence>
<evidence type="ECO:0000256" key="10">
    <source>
        <dbReference type="ARBA" id="ARBA00023136"/>
    </source>
</evidence>
<name>A0A9J6AQQ1_SOLCO</name>
<evidence type="ECO:0000256" key="9">
    <source>
        <dbReference type="ARBA" id="ARBA00022989"/>
    </source>
</evidence>
<evidence type="ECO:0000259" key="15">
    <source>
        <dbReference type="PROSITE" id="PS51473"/>
    </source>
</evidence>
<evidence type="ECO:0000256" key="6">
    <source>
        <dbReference type="ARBA" id="ARBA00022729"/>
    </source>
</evidence>
<dbReference type="GO" id="GO:0005886">
    <property type="term" value="C:plasma membrane"/>
    <property type="evidence" value="ECO:0007669"/>
    <property type="project" value="UniProtKB-SubCell"/>
</dbReference>
<feature type="transmembrane region" description="Helical" evidence="14">
    <location>
        <begin position="12"/>
        <end position="35"/>
    </location>
</feature>